<dbReference type="InterPro" id="IPR058954">
    <property type="entry name" value="AAA_lid_SMAX1"/>
</dbReference>
<feature type="domain" description="ATPase AAA-type core" evidence="2">
    <location>
        <begin position="224"/>
        <end position="352"/>
    </location>
</feature>
<organism evidence="4">
    <name type="scientific">Davidia involucrata</name>
    <name type="common">Dove tree</name>
    <dbReference type="NCBI Taxonomy" id="16924"/>
    <lineage>
        <taxon>Eukaryota</taxon>
        <taxon>Viridiplantae</taxon>
        <taxon>Streptophyta</taxon>
        <taxon>Embryophyta</taxon>
        <taxon>Tracheophyta</taxon>
        <taxon>Spermatophyta</taxon>
        <taxon>Magnoliopsida</taxon>
        <taxon>eudicotyledons</taxon>
        <taxon>Gunneridae</taxon>
        <taxon>Pentapetalae</taxon>
        <taxon>asterids</taxon>
        <taxon>Cornales</taxon>
        <taxon>Nyssaceae</taxon>
        <taxon>Davidia</taxon>
    </lineage>
</organism>
<name>A0A5B6ZIK6_DAVIN</name>
<sequence length="592" mass="65715">MSQVPGVRGFQFAADRKESSSKESSLNERGCANPSYVMPMNLQKISPPKQNIPIPMASEAENANFLPKLPVVLKSQQLEMESPWPPSNLVRSLSLPPDRTSSSSVTSVTTDLGLGTLYASSGEEPRKKFQDHKDRLQHFSGSVSADLDGVSENASNHITPSSCSGTELGGQVDPKDFKSLWRALAEKIGWQDEAICTISQTISRCRTGHGRRHGSNHKGDIWLSFLGPDKVGKKKIAAALAELIFDNRETLISVDLSSEDGISHSNSIFDRQDVNSYEVKFRGKTVVDYIAEELSKKPHSVVFLENVDKADCLAQNSLSQAIRTGKFPDSHGREISINNMIVVATSGNTKVNKNILFGREHIKFSEDRILEAKGWKMQILIGCVAGNATRTSGTNVVIMQRKGTSNPVSANKRKLIDPSDSREQDKTLEIPRRAHKASKSCLDLNLPVEEMEEENDYENCDSDSTSENSEAWLEDFFDRVDENVIFKPFDFDALAKELLKEISLSFQKTVGSEALLEIDPEVMLQILAAAWLSERRRAVEDWVEQVLRRSFAEAQQRYCLTAHSVVRLVACEGHIVEERAPGVCLPARVILN</sequence>
<dbReference type="SUPFAM" id="SSF52540">
    <property type="entry name" value="P-loop containing nucleoside triphosphate hydrolases"/>
    <property type="match status" value="1"/>
</dbReference>
<dbReference type="Pfam" id="PF26587">
    <property type="entry name" value="AAA_lid_SMAX1"/>
    <property type="match status" value="1"/>
</dbReference>
<evidence type="ECO:0000256" key="1">
    <source>
        <dbReference type="SAM" id="MobiDB-lite"/>
    </source>
</evidence>
<dbReference type="InterPro" id="IPR003959">
    <property type="entry name" value="ATPase_AAA_core"/>
</dbReference>
<dbReference type="GO" id="GO:0016887">
    <property type="term" value="F:ATP hydrolysis activity"/>
    <property type="evidence" value="ECO:0007669"/>
    <property type="project" value="InterPro"/>
</dbReference>
<accession>A0A5B6ZIK6</accession>
<protein>
    <submittedName>
        <fullName evidence="4">Uncharacterized protein</fullName>
    </submittedName>
</protein>
<dbReference type="Pfam" id="PF07724">
    <property type="entry name" value="AAA_2"/>
    <property type="match status" value="1"/>
</dbReference>
<dbReference type="Gene3D" id="3.40.50.300">
    <property type="entry name" value="P-loop containing nucleotide triphosphate hydrolases"/>
    <property type="match status" value="1"/>
</dbReference>
<feature type="region of interest" description="Disordered" evidence="1">
    <location>
        <begin position="1"/>
        <end position="35"/>
    </location>
</feature>
<gene>
    <name evidence="4" type="ORF">Din_013032</name>
</gene>
<dbReference type="CDD" id="cd19499">
    <property type="entry name" value="RecA-like_ClpB_Hsp104-like"/>
    <property type="match status" value="1"/>
</dbReference>
<dbReference type="GO" id="GO:0005524">
    <property type="term" value="F:ATP binding"/>
    <property type="evidence" value="ECO:0007669"/>
    <property type="project" value="InterPro"/>
</dbReference>
<dbReference type="InterPro" id="IPR051650">
    <property type="entry name" value="SL_signaling_regulator"/>
</dbReference>
<dbReference type="InterPro" id="IPR027417">
    <property type="entry name" value="P-loop_NTPase"/>
</dbReference>
<dbReference type="EMBL" id="GHES01013032">
    <property type="protein sequence ID" value="MPA43591.1"/>
    <property type="molecule type" value="Transcribed_RNA"/>
</dbReference>
<proteinExistence type="predicted"/>
<dbReference type="AlphaFoldDB" id="A0A5B6ZIK6"/>
<dbReference type="PANTHER" id="PTHR43572:SF38">
    <property type="entry name" value="PROTEIN SMAX1-LIKE 6"/>
    <property type="match status" value="1"/>
</dbReference>
<evidence type="ECO:0000259" key="3">
    <source>
        <dbReference type="Pfam" id="PF26587"/>
    </source>
</evidence>
<evidence type="ECO:0000313" key="4">
    <source>
        <dbReference type="EMBL" id="MPA43591.1"/>
    </source>
</evidence>
<evidence type="ECO:0000259" key="2">
    <source>
        <dbReference type="Pfam" id="PF07724"/>
    </source>
</evidence>
<reference evidence="4" key="1">
    <citation type="submission" date="2019-08" db="EMBL/GenBank/DDBJ databases">
        <title>Reference gene set and small RNA set construction with multiple tissues from Davidia involucrata Baill.</title>
        <authorList>
            <person name="Yang H."/>
            <person name="Zhou C."/>
            <person name="Li G."/>
            <person name="Wang J."/>
            <person name="Gao P."/>
            <person name="Wang M."/>
            <person name="Wang R."/>
            <person name="Zhao Y."/>
        </authorList>
    </citation>
    <scope>NUCLEOTIDE SEQUENCE</scope>
    <source>
        <tissue evidence="4">Mixed with DoveR01_LX</tissue>
    </source>
</reference>
<dbReference type="PANTHER" id="PTHR43572">
    <property type="entry name" value="CHAPERONE PROTEIN CLPD, CHLOROPLASTIC"/>
    <property type="match status" value="1"/>
</dbReference>
<feature type="domain" description="SMAX1-like AAA+ ATPase lid" evidence="3">
    <location>
        <begin position="490"/>
        <end position="573"/>
    </location>
</feature>